<feature type="region of interest" description="Disordered" evidence="2">
    <location>
        <begin position="1"/>
        <end position="35"/>
    </location>
</feature>
<evidence type="ECO:0000256" key="2">
    <source>
        <dbReference type="SAM" id="MobiDB-lite"/>
    </source>
</evidence>
<reference evidence="3" key="1">
    <citation type="submission" date="2023-06" db="EMBL/GenBank/DDBJ databases">
        <title>Conoideocrella luteorostrata (Hypocreales: Clavicipitaceae), a potential biocontrol fungus for elongate hemlock scale in United States Christmas tree production areas.</title>
        <authorList>
            <person name="Barrett H."/>
            <person name="Lovett B."/>
            <person name="Macias A.M."/>
            <person name="Stajich J.E."/>
            <person name="Kasson M.T."/>
        </authorList>
    </citation>
    <scope>NUCLEOTIDE SEQUENCE</scope>
    <source>
        <strain evidence="3">ARSEF 14590</strain>
    </source>
</reference>
<feature type="region of interest" description="Disordered" evidence="2">
    <location>
        <begin position="254"/>
        <end position="276"/>
    </location>
</feature>
<feature type="compositionally biased region" description="Polar residues" evidence="2">
    <location>
        <begin position="257"/>
        <end position="266"/>
    </location>
</feature>
<evidence type="ECO:0000313" key="4">
    <source>
        <dbReference type="Proteomes" id="UP001251528"/>
    </source>
</evidence>
<dbReference type="AlphaFoldDB" id="A0AAJ0FZA1"/>
<proteinExistence type="predicted"/>
<dbReference type="PANTHER" id="PTHR37012">
    <property type="entry name" value="B-ZIP TRANSCRIPTION FACTOR (EUROFUNG)-RELATED"/>
    <property type="match status" value="1"/>
</dbReference>
<evidence type="ECO:0008006" key="5">
    <source>
        <dbReference type="Google" id="ProtNLM"/>
    </source>
</evidence>
<comment type="caution">
    <text evidence="3">The sequence shown here is derived from an EMBL/GenBank/DDBJ whole genome shotgun (WGS) entry which is preliminary data.</text>
</comment>
<dbReference type="SUPFAM" id="SSF57959">
    <property type="entry name" value="Leucine zipper domain"/>
    <property type="match status" value="1"/>
</dbReference>
<feature type="coiled-coil region" evidence="1">
    <location>
        <begin position="47"/>
        <end position="100"/>
    </location>
</feature>
<accession>A0AAJ0FZA1</accession>
<dbReference type="InterPro" id="IPR046347">
    <property type="entry name" value="bZIP_sf"/>
</dbReference>
<name>A0AAJ0FZA1_9HYPO</name>
<sequence length="300" mass="32041">MNRPPTHDRDDSQERAPRRPPRTVSSMTTDQLTRKRALDRIAQRATRARARQHVQRLEREVQELRAKSALEPGPVDSNAVQELYLRNQALTEELRRLQRLAADGGGSPARQAGEAEASLAASPFPLPYTTGAQPQPTHPCQCFKCVENAALSLSSSAPAGGFTLPVSTPTASLSLSASAPASALTLSASAPTTGSSSLLPYSYPVPADQQPDWLAPGLWNDSQVAFEPAAPMPVLGAACQPQTNSHACCTCPPRLSPRSQPTNTAEQARDSSRANSVELQQVALPPNWDSLGSGSNIQWP</sequence>
<dbReference type="Proteomes" id="UP001251528">
    <property type="component" value="Unassembled WGS sequence"/>
</dbReference>
<dbReference type="GO" id="GO:0003700">
    <property type="term" value="F:DNA-binding transcription factor activity"/>
    <property type="evidence" value="ECO:0007669"/>
    <property type="project" value="InterPro"/>
</dbReference>
<evidence type="ECO:0000256" key="1">
    <source>
        <dbReference type="SAM" id="Coils"/>
    </source>
</evidence>
<dbReference type="Gene3D" id="1.20.5.170">
    <property type="match status" value="1"/>
</dbReference>
<keyword evidence="4" id="KW-1185">Reference proteome</keyword>
<protein>
    <recommendedName>
        <fullName evidence="5">BZIP domain-containing protein</fullName>
    </recommendedName>
</protein>
<feature type="compositionally biased region" description="Basic and acidic residues" evidence="2">
    <location>
        <begin position="1"/>
        <end position="17"/>
    </location>
</feature>
<keyword evidence="1" id="KW-0175">Coiled coil</keyword>
<dbReference type="PANTHER" id="PTHR37012:SF2">
    <property type="entry name" value="BZIP DOMAIN-CONTAINING PROTEIN-RELATED"/>
    <property type="match status" value="1"/>
</dbReference>
<evidence type="ECO:0000313" key="3">
    <source>
        <dbReference type="EMBL" id="KAK2616685.1"/>
    </source>
</evidence>
<gene>
    <name evidence="3" type="ORF">QQS21_000297</name>
</gene>
<dbReference type="EMBL" id="JASWJB010000003">
    <property type="protein sequence ID" value="KAK2616685.1"/>
    <property type="molecule type" value="Genomic_DNA"/>
</dbReference>
<organism evidence="3 4">
    <name type="scientific">Conoideocrella luteorostrata</name>
    <dbReference type="NCBI Taxonomy" id="1105319"/>
    <lineage>
        <taxon>Eukaryota</taxon>
        <taxon>Fungi</taxon>
        <taxon>Dikarya</taxon>
        <taxon>Ascomycota</taxon>
        <taxon>Pezizomycotina</taxon>
        <taxon>Sordariomycetes</taxon>
        <taxon>Hypocreomycetidae</taxon>
        <taxon>Hypocreales</taxon>
        <taxon>Clavicipitaceae</taxon>
        <taxon>Conoideocrella</taxon>
    </lineage>
</organism>